<accession>D7C5Q7</accession>
<dbReference type="HOGENOM" id="CLU_2304345_0_0_11"/>
<name>D7C5Q7_STRBB</name>
<proteinExistence type="predicted"/>
<evidence type="ECO:0000313" key="2">
    <source>
        <dbReference type="Proteomes" id="UP000000377"/>
    </source>
</evidence>
<sequence>MGSMTGERRSSQARASREGLAPYVLAGFFGILRRSPDAWSGQLHRSVSEPVDRQVTADSEDSGGVGGTLAFLCHGVPLAVGWLSEEVGVVQSLVRIGDRR</sequence>
<keyword evidence="2" id="KW-1185">Reference proteome</keyword>
<dbReference type="EMBL" id="CP002047">
    <property type="protein sequence ID" value="ADI12436.1"/>
    <property type="molecule type" value="Genomic_DNA"/>
</dbReference>
<protein>
    <submittedName>
        <fullName evidence="1">Uncharacterized protein</fullName>
    </submittedName>
</protein>
<dbReference type="AlphaFoldDB" id="D7C5Q7"/>
<gene>
    <name evidence="1" type="ordered locus">SBI_09318</name>
</gene>
<reference evidence="1 2" key="1">
    <citation type="journal article" date="2010" name="J. Bacteriol.">
        <title>Genome sequence of the milbemycin-producing bacterium Streptomyces bingchenggensis.</title>
        <authorList>
            <person name="Wang X.J."/>
            <person name="Yan Y.J."/>
            <person name="Zhang B."/>
            <person name="An J."/>
            <person name="Wang J.J."/>
            <person name="Tian J."/>
            <person name="Jiang L."/>
            <person name="Chen Y.H."/>
            <person name="Huang S.X."/>
            <person name="Yin M."/>
            <person name="Zhang J."/>
            <person name="Gao A.L."/>
            <person name="Liu C.X."/>
            <person name="Zhu Z.X."/>
            <person name="Xiang W.S."/>
        </authorList>
    </citation>
    <scope>NUCLEOTIDE SEQUENCE [LARGE SCALE GENOMIC DNA]</scope>
    <source>
        <strain evidence="1 2">BCW-1</strain>
    </source>
</reference>
<dbReference type="Proteomes" id="UP000000377">
    <property type="component" value="Chromosome"/>
</dbReference>
<organism evidence="1 2">
    <name type="scientific">Streptomyces bingchenggensis (strain BCW-1)</name>
    <dbReference type="NCBI Taxonomy" id="749414"/>
    <lineage>
        <taxon>Bacteria</taxon>
        <taxon>Bacillati</taxon>
        <taxon>Actinomycetota</taxon>
        <taxon>Actinomycetes</taxon>
        <taxon>Kitasatosporales</taxon>
        <taxon>Streptomycetaceae</taxon>
        <taxon>Streptomyces</taxon>
    </lineage>
</organism>
<evidence type="ECO:0000313" key="1">
    <source>
        <dbReference type="EMBL" id="ADI12436.1"/>
    </source>
</evidence>
<dbReference type="KEGG" id="sbh:SBI_09318"/>